<comment type="caution">
    <text evidence="5">The sequence shown here is derived from an EMBL/GenBank/DDBJ whole genome shotgun (WGS) entry which is preliminary data.</text>
</comment>
<dbReference type="Proteomes" id="UP001174909">
    <property type="component" value="Unassembled WGS sequence"/>
</dbReference>
<dbReference type="Pfam" id="PF07635">
    <property type="entry name" value="PSCyt1"/>
    <property type="match status" value="1"/>
</dbReference>
<comment type="similarity">
    <text evidence="1">Belongs to the cytochrome c family.</text>
</comment>
<evidence type="ECO:0000313" key="5">
    <source>
        <dbReference type="EMBL" id="CAI8009312.1"/>
    </source>
</evidence>
<accession>A0AA35WDG2</accession>
<dbReference type="GO" id="GO:0009055">
    <property type="term" value="F:electron transfer activity"/>
    <property type="evidence" value="ECO:0007669"/>
    <property type="project" value="InterPro"/>
</dbReference>
<dbReference type="Pfam" id="PF07583">
    <property type="entry name" value="PSCyt2"/>
    <property type="match status" value="1"/>
</dbReference>
<feature type="domain" description="DUF1553" evidence="3">
    <location>
        <begin position="737"/>
        <end position="994"/>
    </location>
</feature>
<dbReference type="Pfam" id="PF07587">
    <property type="entry name" value="PSD1"/>
    <property type="match status" value="1"/>
</dbReference>
<feature type="domain" description="Cytochrome C Planctomycete-type" evidence="4">
    <location>
        <begin position="77"/>
        <end position="136"/>
    </location>
</feature>
<dbReference type="InterPro" id="IPR011429">
    <property type="entry name" value="Cyt_c_Planctomycete-type"/>
</dbReference>
<dbReference type="SUPFAM" id="SSF46626">
    <property type="entry name" value="Cytochrome c"/>
    <property type="match status" value="1"/>
</dbReference>
<gene>
    <name evidence="5" type="ORF">GBAR_LOCUS6278</name>
</gene>
<organism evidence="5 6">
    <name type="scientific">Geodia barretti</name>
    <name type="common">Barrett's horny sponge</name>
    <dbReference type="NCBI Taxonomy" id="519541"/>
    <lineage>
        <taxon>Eukaryota</taxon>
        <taxon>Metazoa</taxon>
        <taxon>Porifera</taxon>
        <taxon>Demospongiae</taxon>
        <taxon>Heteroscleromorpha</taxon>
        <taxon>Tetractinellida</taxon>
        <taxon>Astrophorina</taxon>
        <taxon>Geodiidae</taxon>
        <taxon>Geodia</taxon>
    </lineage>
</organism>
<evidence type="ECO:0000256" key="1">
    <source>
        <dbReference type="ARBA" id="ARBA00006488"/>
    </source>
</evidence>
<dbReference type="GO" id="GO:0020037">
    <property type="term" value="F:heme binding"/>
    <property type="evidence" value="ECO:0007669"/>
    <property type="project" value="InterPro"/>
</dbReference>
<dbReference type="AlphaFoldDB" id="A0AA35WDG2"/>
<feature type="domain" description="DUF1549" evidence="2">
    <location>
        <begin position="186"/>
        <end position="392"/>
    </location>
</feature>
<reference evidence="5" key="1">
    <citation type="submission" date="2023-03" db="EMBL/GenBank/DDBJ databases">
        <authorList>
            <person name="Steffen K."/>
            <person name="Cardenas P."/>
        </authorList>
    </citation>
    <scope>NUCLEOTIDE SEQUENCE</scope>
</reference>
<dbReference type="InterPro" id="IPR036909">
    <property type="entry name" value="Cyt_c-like_dom_sf"/>
</dbReference>
<keyword evidence="6" id="KW-1185">Reference proteome</keyword>
<proteinExistence type="inferred from homology"/>
<dbReference type="PANTHER" id="PTHR35889">
    <property type="entry name" value="CYCLOINULO-OLIGOSACCHARIDE FRUCTANOTRANSFERASE-RELATED"/>
    <property type="match status" value="1"/>
</dbReference>
<name>A0AA35WDG2_GEOBA</name>
<dbReference type="PANTHER" id="PTHR35889:SF3">
    <property type="entry name" value="F-BOX DOMAIN-CONTAINING PROTEIN"/>
    <property type="match status" value="1"/>
</dbReference>
<dbReference type="InterPro" id="IPR022655">
    <property type="entry name" value="DUF1553"/>
</dbReference>
<evidence type="ECO:0000259" key="3">
    <source>
        <dbReference type="Pfam" id="PF07587"/>
    </source>
</evidence>
<sequence length="1115" mass="124689">MPSGFGELPEVVAFFQLAGEKVDAPFTLTKLHASIWVRASCLGFIILLLGVAITLQSADAEKLQFDRDIRPILSDKCYACHGPDPAVRQANLRFDIKEGAFSAPSGYPIIVPGEPENSELVLRITHKNIDERMPPQISNRQPTQEQIDTLIQWIAEGAEWEEHWVYNLPKQVEPPTVTDTAWIRNPIDALILGKLEAEGLAPSAEADKQTLIRRLNFDLTGLLPTPAEVEQFLRDESPDAYESLVNRLLSKPQYGEQLGMYWLDLVRYADTSGYHADENVSVWPYRDYVIKAFNDNMPFDRFTVENLAGDLLPNATPAQKVASGYNRLNQTTSEGGAQAKEYLAIYAADRVRTTASVWLGATLGCAQCHDHKFDPFTAKDFYSFAAFFADVKGPGVYGGGSKWEPVVMLPTPAQESGLREIDDELAKLEQIFKASSPGLEAEQTEWEHEIRALLESTDPADFAWVDDAQANGGRTEGTWTFVGKNEAPVFSKLLSRRQTAAAEKTVQHAFRGANRKFTLAEGDQLFAYVWIDPENSPKTVMLQWNDGNWDHRAFWGEDKIESGGIGNDTPAHKPMGPLPAAGEWVRLEVDPADVGLKPGSVLNGMAFAQSGGTAYWDVAGIATTRGSAVKHTHTPQVIAAIQVDAFVRTTSQREQIAAEYRRITPALDGLRNQMAELRKQKTEIEKQIPYSLTTESTLPRTTRVLPRGNWLDDSGEIVEPMIPTFLGDLGIKNRRPTRLELARWVVSKENPLTARAFVNRLWALYFGTGLSRVLDDLGAQGEPPVHPELLDWLAVEFMESGWNVKHIVKFIVTSNTYRQSSKATEVLREKDAYNRLVARQSSWRLNAETVRDNALLLSGLLVPKIGGPSVRPYQPKGYYSNLNFPKRTYMHDKGESQYRRGLYTHWQRTFLHPSMMAFDAPSRQECTAERTTSNTPMQALTLLNDPTYVEAARVFATRIIREGGESIPERINWAYQWALSRMPQPKELEIMTNLYEKHQAEYTANLDAVGALVAAGEAPAIEGNPTMVPELATDAIKEKRLLDEADQTVEQLKEDILTELGGEPLSSDEPFLDGFTLGQYLELSEAERAKLWDEWNEVALEDIEEVEVRPNALPA</sequence>
<evidence type="ECO:0000313" key="6">
    <source>
        <dbReference type="Proteomes" id="UP001174909"/>
    </source>
</evidence>
<evidence type="ECO:0008006" key="7">
    <source>
        <dbReference type="Google" id="ProtNLM"/>
    </source>
</evidence>
<dbReference type="InterPro" id="IPR011444">
    <property type="entry name" value="DUF1549"/>
</dbReference>
<protein>
    <recommendedName>
        <fullName evidence="7">Peptidylprolyl isomerase</fullName>
    </recommendedName>
</protein>
<dbReference type="EMBL" id="CASHTH010000944">
    <property type="protein sequence ID" value="CAI8009312.1"/>
    <property type="molecule type" value="Genomic_DNA"/>
</dbReference>
<evidence type="ECO:0000259" key="2">
    <source>
        <dbReference type="Pfam" id="PF07583"/>
    </source>
</evidence>
<evidence type="ECO:0000259" key="4">
    <source>
        <dbReference type="Pfam" id="PF07635"/>
    </source>
</evidence>